<dbReference type="AlphaFoldDB" id="A0A507B480"/>
<gene>
    <name evidence="1" type="ORF">E0L32_007369</name>
</gene>
<dbReference type="Proteomes" id="UP000319257">
    <property type="component" value="Unassembled WGS sequence"/>
</dbReference>
<sequence length="272" mass="28855">MAQGSRLEAIPELHVLPPVLGIATDKLLGGLTALALSTGPHAYFVHKSPPSACKCAPACPIHLAATRLVRYPTMLDSSTAGCHLRPSKKGRTMATRPQSTYATKVAAAPLASSGAGARGTAASVRLAKLWMPDDVALIGPGFVERDPRVTSLVELGRRYPVRALGPLAADGQAEAEWVVLRAVGLAGDVQRDDLVPQHVVARRDVLRQPDQPAVVVVRQDVGRPAVSGGVEEAGLRDLEELELGLVRLLLVVREDLCVSFWSEELQLEAADA</sequence>
<dbReference type="GeneID" id="41974816"/>
<keyword evidence="2" id="KW-1185">Reference proteome</keyword>
<reference evidence="1 2" key="1">
    <citation type="submission" date="2019-06" db="EMBL/GenBank/DDBJ databases">
        <title>Draft genome sequence of the filamentous fungus Phialemoniopsis curvata isolated from diesel fuel.</title>
        <authorList>
            <person name="Varaljay V.A."/>
            <person name="Lyon W.J."/>
            <person name="Crouch A.L."/>
            <person name="Drake C.E."/>
            <person name="Hollomon J.M."/>
            <person name="Nadeau L.J."/>
            <person name="Nunn H.S."/>
            <person name="Stevenson B.S."/>
            <person name="Bojanowski C.L."/>
            <person name="Crookes-Goodson W.J."/>
        </authorList>
    </citation>
    <scope>NUCLEOTIDE SEQUENCE [LARGE SCALE GENOMIC DNA]</scope>
    <source>
        <strain evidence="1 2">D216</strain>
    </source>
</reference>
<evidence type="ECO:0000313" key="1">
    <source>
        <dbReference type="EMBL" id="TPX11871.1"/>
    </source>
</evidence>
<proteinExistence type="predicted"/>
<organism evidence="1 2">
    <name type="scientific">Thyridium curvatum</name>
    <dbReference type="NCBI Taxonomy" id="1093900"/>
    <lineage>
        <taxon>Eukaryota</taxon>
        <taxon>Fungi</taxon>
        <taxon>Dikarya</taxon>
        <taxon>Ascomycota</taxon>
        <taxon>Pezizomycotina</taxon>
        <taxon>Sordariomycetes</taxon>
        <taxon>Sordariomycetidae</taxon>
        <taxon>Thyridiales</taxon>
        <taxon>Thyridiaceae</taxon>
        <taxon>Thyridium</taxon>
    </lineage>
</organism>
<name>A0A507B480_9PEZI</name>
<accession>A0A507B480</accession>
<dbReference type="InParanoid" id="A0A507B480"/>
<protein>
    <submittedName>
        <fullName evidence="1">Uncharacterized protein</fullName>
    </submittedName>
</protein>
<dbReference type="RefSeq" id="XP_030993582.1">
    <property type="nucleotide sequence ID" value="XM_031142105.1"/>
</dbReference>
<comment type="caution">
    <text evidence="1">The sequence shown here is derived from an EMBL/GenBank/DDBJ whole genome shotgun (WGS) entry which is preliminary data.</text>
</comment>
<dbReference type="EMBL" id="SKBQ01000045">
    <property type="protein sequence ID" value="TPX11871.1"/>
    <property type="molecule type" value="Genomic_DNA"/>
</dbReference>
<evidence type="ECO:0000313" key="2">
    <source>
        <dbReference type="Proteomes" id="UP000319257"/>
    </source>
</evidence>